<comment type="caution">
    <text evidence="6">The sequence shown here is derived from an EMBL/GenBank/DDBJ whole genome shotgun (WGS) entry which is preliminary data.</text>
</comment>
<proteinExistence type="inferred from homology"/>
<keyword evidence="1 2" id="KW-0663">Pyridoxal phosphate</keyword>
<evidence type="ECO:0000256" key="1">
    <source>
        <dbReference type="ARBA" id="ARBA00022898"/>
    </source>
</evidence>
<feature type="modified residue" description="N6-(pyridoxal phosphate)lysine" evidence="2 3">
    <location>
        <position position="37"/>
    </location>
</feature>
<dbReference type="Proteomes" id="UP000598633">
    <property type="component" value="Unassembled WGS sequence"/>
</dbReference>
<comment type="cofactor">
    <cofactor evidence="3">
        <name>pyridoxal 5'-phosphate</name>
        <dbReference type="ChEBI" id="CHEBI:597326"/>
    </cofactor>
</comment>
<dbReference type="FunFam" id="3.20.20.10:FF:000018">
    <property type="entry name" value="Pyridoxal phosphate homeostasis protein"/>
    <property type="match status" value="1"/>
</dbReference>
<evidence type="ECO:0000313" key="7">
    <source>
        <dbReference type="Proteomes" id="UP000598633"/>
    </source>
</evidence>
<evidence type="ECO:0000256" key="2">
    <source>
        <dbReference type="HAMAP-Rule" id="MF_02087"/>
    </source>
</evidence>
<dbReference type="AlphaFoldDB" id="A0A8J6Y5I5"/>
<comment type="similarity">
    <text evidence="2 4">Belongs to the pyridoxal phosphate-binding protein YggS/PROSC family.</text>
</comment>
<evidence type="ECO:0000313" key="6">
    <source>
        <dbReference type="EMBL" id="MBD3870900.1"/>
    </source>
</evidence>
<evidence type="ECO:0000259" key="5">
    <source>
        <dbReference type="Pfam" id="PF01168"/>
    </source>
</evidence>
<evidence type="ECO:0000256" key="4">
    <source>
        <dbReference type="RuleBase" id="RU004514"/>
    </source>
</evidence>
<dbReference type="HAMAP" id="MF_02087">
    <property type="entry name" value="PLP_homeostasis"/>
    <property type="match status" value="1"/>
</dbReference>
<dbReference type="PANTHER" id="PTHR10146">
    <property type="entry name" value="PROLINE SYNTHETASE CO-TRANSCRIBED BACTERIAL HOMOLOG PROTEIN"/>
    <property type="match status" value="1"/>
</dbReference>
<dbReference type="EMBL" id="JACXWA010000103">
    <property type="protein sequence ID" value="MBD3870900.1"/>
    <property type="molecule type" value="Genomic_DNA"/>
</dbReference>
<dbReference type="PANTHER" id="PTHR10146:SF14">
    <property type="entry name" value="PYRIDOXAL PHOSPHATE HOMEOSTASIS PROTEIN"/>
    <property type="match status" value="1"/>
</dbReference>
<protein>
    <recommendedName>
        <fullName evidence="2">Pyridoxal phosphate homeostasis protein</fullName>
        <shortName evidence="2">PLP homeostasis protein</shortName>
    </recommendedName>
</protein>
<accession>A0A8J6Y5I5</accession>
<dbReference type="CDD" id="cd00635">
    <property type="entry name" value="PLPDE_III_YBL036c_like"/>
    <property type="match status" value="1"/>
</dbReference>
<sequence>MTSELSVRLAAVRRRVDAAAIDCGRDPAVISLISVGKTFPAAVVNEAVTAGATDLGENRVQEAVAKRPEVAKARWHLIGPLQRNKARAALEVFDIVHTVDRFEIADRLQYLLTEHWTERILDVLVEINVAEEPQKAGALPEDARGLLEHALGCDRLSVCGLMAIPPWAEDPEASRPWFRKLRELRDRLQYEVGHSLPELSMGMSHDFEIAIAEGATMVRVGTAIFGPRG</sequence>
<feature type="domain" description="Alanine racemase N-terminal" evidence="5">
    <location>
        <begin position="42"/>
        <end position="227"/>
    </location>
</feature>
<dbReference type="InterPro" id="IPR029066">
    <property type="entry name" value="PLP-binding_barrel"/>
</dbReference>
<dbReference type="SUPFAM" id="SSF51419">
    <property type="entry name" value="PLP-binding barrel"/>
    <property type="match status" value="1"/>
</dbReference>
<dbReference type="PIRSF" id="PIRSF004848">
    <property type="entry name" value="YBL036c_PLPDEIII"/>
    <property type="match status" value="1"/>
</dbReference>
<gene>
    <name evidence="6" type="ORF">IFJ97_06015</name>
</gene>
<name>A0A8J6Y5I5_9BACT</name>
<dbReference type="InterPro" id="IPR011078">
    <property type="entry name" value="PyrdxlP_homeostasis"/>
</dbReference>
<comment type="function">
    <text evidence="2">Pyridoxal 5'-phosphate (PLP)-binding protein, which is involved in PLP homeostasis.</text>
</comment>
<dbReference type="NCBIfam" id="TIGR00044">
    <property type="entry name" value="YggS family pyridoxal phosphate-dependent enzyme"/>
    <property type="match status" value="1"/>
</dbReference>
<dbReference type="InterPro" id="IPR001608">
    <property type="entry name" value="Ala_racemase_N"/>
</dbReference>
<dbReference type="Pfam" id="PF01168">
    <property type="entry name" value="Ala_racemase_N"/>
    <property type="match status" value="1"/>
</dbReference>
<evidence type="ECO:0000256" key="3">
    <source>
        <dbReference type="PIRSR" id="PIRSR004848-1"/>
    </source>
</evidence>
<organism evidence="6 7">
    <name type="scientific">Candidatus Sulfomarinibacter kjeldsenii</name>
    <dbReference type="NCBI Taxonomy" id="2885994"/>
    <lineage>
        <taxon>Bacteria</taxon>
        <taxon>Pseudomonadati</taxon>
        <taxon>Acidobacteriota</taxon>
        <taxon>Thermoanaerobaculia</taxon>
        <taxon>Thermoanaerobaculales</taxon>
        <taxon>Candidatus Sulfomarinibacteraceae</taxon>
        <taxon>Candidatus Sulfomarinibacter</taxon>
    </lineage>
</organism>
<dbReference type="GO" id="GO:0030170">
    <property type="term" value="F:pyridoxal phosphate binding"/>
    <property type="evidence" value="ECO:0007669"/>
    <property type="project" value="UniProtKB-UniRule"/>
</dbReference>
<reference evidence="6 7" key="1">
    <citation type="submission" date="2020-08" db="EMBL/GenBank/DDBJ databases">
        <title>Acidobacteriota in marine sediments use diverse sulfur dissimilation pathways.</title>
        <authorList>
            <person name="Wasmund K."/>
        </authorList>
    </citation>
    <scope>NUCLEOTIDE SEQUENCE [LARGE SCALE GENOMIC DNA]</scope>
    <source>
        <strain evidence="6">MAG AM3-A</strain>
    </source>
</reference>
<dbReference type="Gene3D" id="3.20.20.10">
    <property type="entry name" value="Alanine racemase"/>
    <property type="match status" value="1"/>
</dbReference>